<dbReference type="Proteomes" id="UP000218069">
    <property type="component" value="Unassembled WGS sequence"/>
</dbReference>
<organism evidence="3 4">
    <name type="scientific">Polynucleobacter meluiroseus</name>
    <dbReference type="NCBI Taxonomy" id="1938814"/>
    <lineage>
        <taxon>Bacteria</taxon>
        <taxon>Pseudomonadati</taxon>
        <taxon>Pseudomonadota</taxon>
        <taxon>Betaproteobacteria</taxon>
        <taxon>Burkholderiales</taxon>
        <taxon>Burkholderiaceae</taxon>
        <taxon>Polynucleobacter</taxon>
    </lineage>
</organism>
<accession>A0A240E0Y6</accession>
<dbReference type="SUPFAM" id="SSF53335">
    <property type="entry name" value="S-adenosyl-L-methionine-dependent methyltransferases"/>
    <property type="match status" value="1"/>
</dbReference>
<keyword evidence="3" id="KW-0808">Transferase</keyword>
<dbReference type="Gene3D" id="3.40.50.720">
    <property type="entry name" value="NAD(P)-binding Rossmann-like Domain"/>
    <property type="match status" value="1"/>
</dbReference>
<feature type="domain" description="Methyltransferase putative zinc binding" evidence="1">
    <location>
        <begin position="8"/>
        <end position="70"/>
    </location>
</feature>
<feature type="domain" description="C-methyltransferase" evidence="2">
    <location>
        <begin position="250"/>
        <end position="388"/>
    </location>
</feature>
<keyword evidence="4" id="KW-1185">Reference proteome</keyword>
<gene>
    <name evidence="3" type="ORF">SAMN06295945_1472</name>
</gene>
<dbReference type="InterPro" id="IPR013691">
    <property type="entry name" value="MeTrfase_14"/>
</dbReference>
<dbReference type="OrthoDB" id="9815644at2"/>
<keyword evidence="3" id="KW-0489">Methyltransferase</keyword>
<dbReference type="Gene3D" id="6.20.50.110">
    <property type="entry name" value="Methyltransferase, zinc-binding domain"/>
    <property type="match status" value="1"/>
</dbReference>
<proteinExistence type="predicted"/>
<evidence type="ECO:0000313" key="4">
    <source>
        <dbReference type="Proteomes" id="UP000218069"/>
    </source>
</evidence>
<evidence type="ECO:0000313" key="3">
    <source>
        <dbReference type="EMBL" id="SNX29108.1"/>
    </source>
</evidence>
<dbReference type="Pfam" id="PF08484">
    <property type="entry name" value="Methyltransf_14"/>
    <property type="match status" value="1"/>
</dbReference>
<dbReference type="GO" id="GO:0008168">
    <property type="term" value="F:methyltransferase activity"/>
    <property type="evidence" value="ECO:0007669"/>
    <property type="project" value="UniProtKB-KW"/>
</dbReference>
<reference evidence="4" key="1">
    <citation type="submission" date="2017-08" db="EMBL/GenBank/DDBJ databases">
        <authorList>
            <person name="Varghese N."/>
            <person name="Submissions S."/>
        </authorList>
    </citation>
    <scope>NUCLEOTIDE SEQUENCE [LARGE SCALE GENOMIC DNA]</scope>
    <source>
        <strain evidence="4">AP-Melu-1000-B4</strain>
    </source>
</reference>
<dbReference type="RefSeq" id="WP_096673805.1">
    <property type="nucleotide sequence ID" value="NZ_OANS01000003.1"/>
</dbReference>
<name>A0A240E0Y6_9BURK</name>
<evidence type="ECO:0000259" key="1">
    <source>
        <dbReference type="Pfam" id="PF08421"/>
    </source>
</evidence>
<dbReference type="Pfam" id="PF08421">
    <property type="entry name" value="Methyltransf_13"/>
    <property type="match status" value="1"/>
</dbReference>
<dbReference type="InterPro" id="IPR038576">
    <property type="entry name" value="Methyltransf_Zn-bd_dom_put_sf"/>
</dbReference>
<dbReference type="InterPro" id="IPR029063">
    <property type="entry name" value="SAM-dependent_MTases_sf"/>
</dbReference>
<dbReference type="AlphaFoldDB" id="A0A240E0Y6"/>
<protein>
    <submittedName>
        <fullName evidence="3">Methyltransferase domain-containing protein</fullName>
    </submittedName>
</protein>
<dbReference type="Pfam" id="PF13489">
    <property type="entry name" value="Methyltransf_23"/>
    <property type="match status" value="1"/>
</dbReference>
<dbReference type="Gene3D" id="3.40.50.150">
    <property type="entry name" value="Vaccinia Virus protein VP39"/>
    <property type="match status" value="1"/>
</dbReference>
<dbReference type="GO" id="GO:0032259">
    <property type="term" value="P:methylation"/>
    <property type="evidence" value="ECO:0007669"/>
    <property type="project" value="UniProtKB-KW"/>
</dbReference>
<sequence>MIKTIKQCRICGGDQLVTVMSVGQQALTGVFPKSLNERVTSGPVDLIQCSSENGCGLVQLKQSYDLSEMYGMNYGYRSGLNASMVSHLHQKVKSVIALGILQSGDLIVDIGSNDATTLRAYPQGVYELLGVDPTGVKFSSFYPPEIKLASDFFSADAVAKAVGKKKAKVITSFSMFYDLEDPIAFAREIEATLDDEGIWIFEQSYLPAMLRTNSFDTICHEHLEFYGLRQINWIASKTGLKVLEVEFNDVNGGSFSITAAKVGSSRKPNSEILQKILKEEVDLGLENTKAFDEFKARVEIERLALMNFLQQAKLDGKRVCGLGASTKGNVLLQYYGIGSELLECIGEVNPDKFGCFTPGTLIPLVNEEVLLASNPDYLLILPWHFRGFFEALPKLKGRSLIFPLPHFEIINL</sequence>
<evidence type="ECO:0000259" key="2">
    <source>
        <dbReference type="Pfam" id="PF08484"/>
    </source>
</evidence>
<dbReference type="InterPro" id="IPR013630">
    <property type="entry name" value="Methyltransf_Zn-bd_dom_put"/>
</dbReference>
<dbReference type="EMBL" id="OANS01000003">
    <property type="protein sequence ID" value="SNX29108.1"/>
    <property type="molecule type" value="Genomic_DNA"/>
</dbReference>